<evidence type="ECO:0000313" key="2">
    <source>
        <dbReference type="Proteomes" id="UP000276133"/>
    </source>
</evidence>
<reference evidence="1 2" key="1">
    <citation type="journal article" date="2018" name="Sci. Rep.">
        <title>Genomic signatures of local adaptation to the degree of environmental predictability in rotifers.</title>
        <authorList>
            <person name="Franch-Gras L."/>
            <person name="Hahn C."/>
            <person name="Garcia-Roger E.M."/>
            <person name="Carmona M.J."/>
            <person name="Serra M."/>
            <person name="Gomez A."/>
        </authorList>
    </citation>
    <scope>NUCLEOTIDE SEQUENCE [LARGE SCALE GENOMIC DNA]</scope>
    <source>
        <strain evidence="1">HYR1</strain>
    </source>
</reference>
<name>A0A3M7Q573_BRAPC</name>
<accession>A0A3M7Q573</accession>
<dbReference type="AlphaFoldDB" id="A0A3M7Q573"/>
<comment type="caution">
    <text evidence="1">The sequence shown here is derived from an EMBL/GenBank/DDBJ whole genome shotgun (WGS) entry which is preliminary data.</text>
</comment>
<gene>
    <name evidence="1" type="ORF">BpHYR1_047143</name>
</gene>
<sequence length="151" mass="17596">MPAAHKTISFQQEKFYKTSLPPKNFTLIKELRKDERNFQRTRCNKLIDIPLVAYYLGVNDRSKPIIKFRENFFDQNLLKTQTKFPKHSLLKQSSIGKNSGITLVSVVTINQTILQLSETTQLDEEQVLTDLLDRLMPIENLFTFEMAMKLS</sequence>
<dbReference type="EMBL" id="REGN01007479">
    <property type="protein sequence ID" value="RNA06151.1"/>
    <property type="molecule type" value="Genomic_DNA"/>
</dbReference>
<dbReference type="Proteomes" id="UP000276133">
    <property type="component" value="Unassembled WGS sequence"/>
</dbReference>
<keyword evidence="2" id="KW-1185">Reference proteome</keyword>
<evidence type="ECO:0000313" key="1">
    <source>
        <dbReference type="EMBL" id="RNA06151.1"/>
    </source>
</evidence>
<protein>
    <submittedName>
        <fullName evidence="1">Uncharacterized protein</fullName>
    </submittedName>
</protein>
<organism evidence="1 2">
    <name type="scientific">Brachionus plicatilis</name>
    <name type="common">Marine rotifer</name>
    <name type="synonym">Brachionus muelleri</name>
    <dbReference type="NCBI Taxonomy" id="10195"/>
    <lineage>
        <taxon>Eukaryota</taxon>
        <taxon>Metazoa</taxon>
        <taxon>Spiralia</taxon>
        <taxon>Gnathifera</taxon>
        <taxon>Rotifera</taxon>
        <taxon>Eurotatoria</taxon>
        <taxon>Monogononta</taxon>
        <taxon>Pseudotrocha</taxon>
        <taxon>Ploima</taxon>
        <taxon>Brachionidae</taxon>
        <taxon>Brachionus</taxon>
    </lineage>
</organism>
<proteinExistence type="predicted"/>